<dbReference type="InterPro" id="IPR050303">
    <property type="entry name" value="GatZ_KbaZ_carbometab"/>
</dbReference>
<keyword evidence="4" id="KW-1185">Reference proteome</keyword>
<keyword evidence="3" id="KW-0456">Lyase</keyword>
<organism evidence="3 4">
    <name type="scientific">Micromonospora parastrephiae</name>
    <dbReference type="NCBI Taxonomy" id="2806101"/>
    <lineage>
        <taxon>Bacteria</taxon>
        <taxon>Bacillati</taxon>
        <taxon>Actinomycetota</taxon>
        <taxon>Actinomycetes</taxon>
        <taxon>Micromonosporales</taxon>
        <taxon>Micromonosporaceae</taxon>
        <taxon>Micromonospora</taxon>
    </lineage>
</organism>
<evidence type="ECO:0000256" key="2">
    <source>
        <dbReference type="SAM" id="MobiDB-lite"/>
    </source>
</evidence>
<dbReference type="Gene3D" id="3.20.20.70">
    <property type="entry name" value="Aldolase class I"/>
    <property type="match status" value="1"/>
</dbReference>
<accession>A0ABS1XST1</accession>
<dbReference type="InterPro" id="IPR013785">
    <property type="entry name" value="Aldolase_TIM"/>
</dbReference>
<dbReference type="InterPro" id="IPR012062">
    <property type="entry name" value="GatZ/KbaZ-like"/>
</dbReference>
<reference evidence="3 4" key="1">
    <citation type="submission" date="2021-01" db="EMBL/GenBank/DDBJ databases">
        <title>Draft genome sequence of Micromonospora sp. strain STR1_7.</title>
        <authorList>
            <person name="Karlyshev A."/>
            <person name="Jawad R."/>
        </authorList>
    </citation>
    <scope>NUCLEOTIDE SEQUENCE [LARGE SCALE GENOMIC DNA]</scope>
    <source>
        <strain evidence="3 4">STR1-7</strain>
    </source>
</reference>
<dbReference type="PANTHER" id="PTHR32502">
    <property type="entry name" value="N-ACETYLGALACTOSAMINE PERMEASE II COMPONENT-RELATED"/>
    <property type="match status" value="1"/>
</dbReference>
<dbReference type="Proteomes" id="UP000601027">
    <property type="component" value="Unassembled WGS sequence"/>
</dbReference>
<proteinExistence type="predicted"/>
<evidence type="ECO:0000313" key="3">
    <source>
        <dbReference type="EMBL" id="MBM0232320.1"/>
    </source>
</evidence>
<feature type="region of interest" description="Disordered" evidence="2">
    <location>
        <begin position="26"/>
        <end position="51"/>
    </location>
</feature>
<dbReference type="GO" id="GO:0009025">
    <property type="term" value="F:tagatose-bisphosphate aldolase activity"/>
    <property type="evidence" value="ECO:0007669"/>
    <property type="project" value="UniProtKB-EC"/>
</dbReference>
<dbReference type="Gene3D" id="1.10.400.20">
    <property type="entry name" value="putative tagatose 6-phosphate kinase domain like"/>
    <property type="match status" value="1"/>
</dbReference>
<dbReference type="SUPFAM" id="SSF51569">
    <property type="entry name" value="Aldolase"/>
    <property type="match status" value="1"/>
</dbReference>
<comment type="pathway">
    <text evidence="1">Carbohydrate metabolism.</text>
</comment>
<evidence type="ECO:0000313" key="4">
    <source>
        <dbReference type="Proteomes" id="UP000601027"/>
    </source>
</evidence>
<gene>
    <name evidence="3" type="ORF">JNW91_10865</name>
</gene>
<dbReference type="EMBL" id="JAEVHM010000037">
    <property type="protein sequence ID" value="MBM0232320.1"/>
    <property type="molecule type" value="Genomic_DNA"/>
</dbReference>
<protein>
    <submittedName>
        <fullName evidence="3">D-tagatose-bisphosphate aldolase, class II, non-catalytic subunit</fullName>
        <ecNumber evidence="3">4.1.2.40</ecNumber>
    </submittedName>
</protein>
<dbReference type="PANTHER" id="PTHR32502:SF2">
    <property type="entry name" value="D-TAGATOSE-1,6-BISPHOSPHATE ALDOLASE SUBUNIT KBAZ"/>
    <property type="match status" value="1"/>
</dbReference>
<sequence length="485" mass="54103">MRRFRRPTSVALAEPTRDAAYQIKYQPDSSRPEGIPVGSTTSFGTARRRNRPVSNPLDAIIARHKQGEPVGVTSICSAHPLVLRAAMAQAQEDGDLVLIEATSNQVDQTGGYTGMRPADFRDLVHRAADHAGLPRERVVLGGDHLGPNRWRSLPAEQAMARVDVLVAAYVEAGFTKIHLDCSYPCADDQTPLTDEVMASRAARMLAVAEKTAAAMGRAGELRYVIGTEVPVPGGAEETIEELLPTTAESARSTLARHRAAFAEQGLDHVWPQVMALVVQPGVEFDHLRVVDYDRDRTKDLQRVLDDEPTMVFEAHSTDYQTVPRLAALVEDHWAVLKVGPGVTFALREALFALAAIEAELVGEHDRSRLPEVVEQRMLAEPGQWAKYYTGDDAEQRLARRYSYSDRMRYYWPDPEIQAAERRLLGNLADRHIPLPLLSQYLPDQYQRVRAGTLDNHPVELVLDRIRDVLRGYRRATTSSERRRAA</sequence>
<dbReference type="Pfam" id="PF08013">
    <property type="entry name" value="GatZ_KbaZ-like"/>
    <property type="match status" value="1"/>
</dbReference>
<dbReference type="EC" id="4.1.2.40" evidence="3"/>
<evidence type="ECO:0000256" key="1">
    <source>
        <dbReference type="ARBA" id="ARBA00005007"/>
    </source>
</evidence>
<name>A0ABS1XST1_9ACTN</name>
<dbReference type="NCBIfam" id="TIGR02810">
    <property type="entry name" value="agaZ_gatZ"/>
    <property type="match status" value="1"/>
</dbReference>
<comment type="caution">
    <text evidence="3">The sequence shown here is derived from an EMBL/GenBank/DDBJ whole genome shotgun (WGS) entry which is preliminary data.</text>
</comment>